<sequence>MREEVIKLMPKVIYADPNGRLETLEDAFDITVEGVLERIDKMRQETNEGRKHLSTDLAGEDAWKYNLFGTIDEHEWDHFFARPRIY</sequence>
<dbReference type="EMBL" id="JANJYJ010000006">
    <property type="protein sequence ID" value="KAK3206277.1"/>
    <property type="molecule type" value="Genomic_DNA"/>
</dbReference>
<name>A0AAE0E3D8_9ROSI</name>
<organism evidence="1 2">
    <name type="scientific">Dipteronia sinensis</name>
    <dbReference type="NCBI Taxonomy" id="43782"/>
    <lineage>
        <taxon>Eukaryota</taxon>
        <taxon>Viridiplantae</taxon>
        <taxon>Streptophyta</taxon>
        <taxon>Embryophyta</taxon>
        <taxon>Tracheophyta</taxon>
        <taxon>Spermatophyta</taxon>
        <taxon>Magnoliopsida</taxon>
        <taxon>eudicotyledons</taxon>
        <taxon>Gunneridae</taxon>
        <taxon>Pentapetalae</taxon>
        <taxon>rosids</taxon>
        <taxon>malvids</taxon>
        <taxon>Sapindales</taxon>
        <taxon>Sapindaceae</taxon>
        <taxon>Hippocastanoideae</taxon>
        <taxon>Acereae</taxon>
        <taxon>Dipteronia</taxon>
    </lineage>
</organism>
<evidence type="ECO:0000313" key="1">
    <source>
        <dbReference type="EMBL" id="KAK3206277.1"/>
    </source>
</evidence>
<comment type="caution">
    <text evidence="1">The sequence shown here is derived from an EMBL/GenBank/DDBJ whole genome shotgun (WGS) entry which is preliminary data.</text>
</comment>
<dbReference type="Proteomes" id="UP001281410">
    <property type="component" value="Unassembled WGS sequence"/>
</dbReference>
<proteinExistence type="predicted"/>
<evidence type="ECO:0000313" key="2">
    <source>
        <dbReference type="Proteomes" id="UP001281410"/>
    </source>
</evidence>
<protein>
    <submittedName>
        <fullName evidence="1">Uncharacterized protein</fullName>
    </submittedName>
</protein>
<reference evidence="1" key="1">
    <citation type="journal article" date="2023" name="Plant J.">
        <title>Genome sequences and population genomics provide insights into the demographic history, inbreeding, and mutation load of two 'living fossil' tree species of Dipteronia.</title>
        <authorList>
            <person name="Feng Y."/>
            <person name="Comes H.P."/>
            <person name="Chen J."/>
            <person name="Zhu S."/>
            <person name="Lu R."/>
            <person name="Zhang X."/>
            <person name="Li P."/>
            <person name="Qiu J."/>
            <person name="Olsen K.M."/>
            <person name="Qiu Y."/>
        </authorList>
    </citation>
    <scope>NUCLEOTIDE SEQUENCE</scope>
    <source>
        <strain evidence="1">NBL</strain>
    </source>
</reference>
<dbReference type="AlphaFoldDB" id="A0AAE0E3D8"/>
<keyword evidence="2" id="KW-1185">Reference proteome</keyword>
<accession>A0AAE0E3D8</accession>
<gene>
    <name evidence="1" type="ORF">Dsin_020323</name>
</gene>